<keyword evidence="4" id="KW-0804">Transcription</keyword>
<keyword evidence="7" id="KW-1185">Reference proteome</keyword>
<keyword evidence="2" id="KW-0479">Metal-binding</keyword>
<keyword evidence="5" id="KW-0539">Nucleus</keyword>
<dbReference type="GeneID" id="68295898"/>
<evidence type="ECO:0000256" key="5">
    <source>
        <dbReference type="ARBA" id="ARBA00023242"/>
    </source>
</evidence>
<dbReference type="EMBL" id="BOLY01000007">
    <property type="protein sequence ID" value="GIZ47225.1"/>
    <property type="molecule type" value="Genomic_DNA"/>
</dbReference>
<evidence type="ECO:0000256" key="4">
    <source>
        <dbReference type="ARBA" id="ARBA00023163"/>
    </source>
</evidence>
<protein>
    <recommendedName>
        <fullName evidence="8">Transcription factor domain-containing protein</fullName>
    </recommendedName>
</protein>
<evidence type="ECO:0000313" key="7">
    <source>
        <dbReference type="Proteomes" id="UP000825890"/>
    </source>
</evidence>
<dbReference type="GO" id="GO:0005634">
    <property type="term" value="C:nucleus"/>
    <property type="evidence" value="ECO:0007669"/>
    <property type="project" value="UniProtKB-SubCell"/>
</dbReference>
<dbReference type="GO" id="GO:0000981">
    <property type="term" value="F:DNA-binding transcription factor activity, RNA polymerase II-specific"/>
    <property type="evidence" value="ECO:0007669"/>
    <property type="project" value="InterPro"/>
</dbReference>
<gene>
    <name evidence="6" type="ORF">CKM354_001032300</name>
</gene>
<comment type="subcellular location">
    <subcellularLocation>
        <location evidence="1">Nucleus</location>
    </subcellularLocation>
</comment>
<dbReference type="Proteomes" id="UP000825890">
    <property type="component" value="Unassembled WGS sequence"/>
</dbReference>
<evidence type="ECO:0000256" key="1">
    <source>
        <dbReference type="ARBA" id="ARBA00004123"/>
    </source>
</evidence>
<dbReference type="GO" id="GO:0046872">
    <property type="term" value="F:metal ion binding"/>
    <property type="evidence" value="ECO:0007669"/>
    <property type="project" value="UniProtKB-KW"/>
</dbReference>
<evidence type="ECO:0000313" key="6">
    <source>
        <dbReference type="EMBL" id="GIZ47225.1"/>
    </source>
</evidence>
<dbReference type="RefSeq" id="XP_044661712.1">
    <property type="nucleotide sequence ID" value="XM_044805777.1"/>
</dbReference>
<evidence type="ECO:0008006" key="8">
    <source>
        <dbReference type="Google" id="ProtNLM"/>
    </source>
</evidence>
<keyword evidence="3" id="KW-0805">Transcription regulation</keyword>
<organism evidence="6 7">
    <name type="scientific">Cercospora kikuchii</name>
    <dbReference type="NCBI Taxonomy" id="84275"/>
    <lineage>
        <taxon>Eukaryota</taxon>
        <taxon>Fungi</taxon>
        <taxon>Dikarya</taxon>
        <taxon>Ascomycota</taxon>
        <taxon>Pezizomycotina</taxon>
        <taxon>Dothideomycetes</taxon>
        <taxon>Dothideomycetidae</taxon>
        <taxon>Mycosphaerellales</taxon>
        <taxon>Mycosphaerellaceae</taxon>
        <taxon>Cercospora</taxon>
    </lineage>
</organism>
<sequence length="506" mass="56805">MLALLSYTADRHKFQDNAARNDHSLGYAERAWELLVEAYAAENFDGPYLQGLCVLVQYDVAVGNTSRAQRQIALELRIAETLPLSCWISGISDTPTVPASASTIRWEIIWSLLLLDQMCCGNGTAPFAAPIATFTVCLLPSPADISSARDVYSLDTYSLDVRKNKIAGIALVNLDLMCLAGEIFRSLNSDSSKSDKPFWMGSSARGGLLSRLLEVETTESAHHSYTSTGPVTRVLQEPHLKPYFRERTLYHLLDSACYCYLNHPFVIFMQARHLQTRLPLTFLQQSYHTARLYADWIFRLVVEMQEAGLQLYEPFTGYLVAIGASIHLEHASNEVATSGISSKEKFDQCLGFVDRLADMWPNMEKLVRILKKLRIRFQSVRTLRYVDGQYDGAQPKSGFREVSLPEEDIQLMKVLLDYAAISKYYDHADCQADTTHAEDHRWASSGPEMGNLGLTHTSASYTAESFTQGVPSDAMFGTQWDSTNAWSLFSMPWSEYYPLDPAPGSW</sequence>
<dbReference type="PANTHER" id="PTHR47338">
    <property type="entry name" value="ZN(II)2CYS6 TRANSCRIPTION FACTOR (EUROFUNG)-RELATED"/>
    <property type="match status" value="1"/>
</dbReference>
<comment type="caution">
    <text evidence="6">The sequence shown here is derived from an EMBL/GenBank/DDBJ whole genome shotgun (WGS) entry which is preliminary data.</text>
</comment>
<reference evidence="6 7" key="1">
    <citation type="submission" date="2021-01" db="EMBL/GenBank/DDBJ databases">
        <title>Cercospora kikuchii MAFF 305040 whole genome shotgun sequence.</title>
        <authorList>
            <person name="Kashiwa T."/>
            <person name="Suzuki T."/>
        </authorList>
    </citation>
    <scope>NUCLEOTIDE SEQUENCE [LARGE SCALE GENOMIC DNA]</scope>
    <source>
        <strain evidence="6 7">MAFF 305040</strain>
    </source>
</reference>
<dbReference type="CDD" id="cd12148">
    <property type="entry name" value="fungal_TF_MHR"/>
    <property type="match status" value="1"/>
</dbReference>
<dbReference type="PANTHER" id="PTHR47338:SF9">
    <property type="entry name" value="ZN(II)2CYS6 TRANSCRIPTION FACTOR (EUROFUNG)"/>
    <property type="match status" value="1"/>
</dbReference>
<evidence type="ECO:0000256" key="2">
    <source>
        <dbReference type="ARBA" id="ARBA00022723"/>
    </source>
</evidence>
<evidence type="ECO:0000256" key="3">
    <source>
        <dbReference type="ARBA" id="ARBA00023015"/>
    </source>
</evidence>
<accession>A0A9P3CV33</accession>
<proteinExistence type="predicted"/>
<dbReference type="InterPro" id="IPR050815">
    <property type="entry name" value="TF_fung"/>
</dbReference>
<dbReference type="OrthoDB" id="424974at2759"/>
<name>A0A9P3CV33_9PEZI</name>
<dbReference type="AlphaFoldDB" id="A0A9P3CV33"/>